<feature type="transmembrane region" description="Helical" evidence="1">
    <location>
        <begin position="27"/>
        <end position="48"/>
    </location>
</feature>
<dbReference type="EMBL" id="DYXD01000209">
    <property type="protein sequence ID" value="HJF08389.1"/>
    <property type="molecule type" value="Genomic_DNA"/>
</dbReference>
<name>A0A921FFF1_9BACT</name>
<dbReference type="AlphaFoldDB" id="A0A921FFF1"/>
<reference evidence="2" key="1">
    <citation type="journal article" date="2021" name="PeerJ">
        <title>Extensive microbial diversity within the chicken gut microbiome revealed by metagenomics and culture.</title>
        <authorList>
            <person name="Gilroy R."/>
            <person name="Ravi A."/>
            <person name="Getino M."/>
            <person name="Pursley I."/>
            <person name="Horton D.L."/>
            <person name="Alikhan N.F."/>
            <person name="Baker D."/>
            <person name="Gharbi K."/>
            <person name="Hall N."/>
            <person name="Watson M."/>
            <person name="Adriaenssens E.M."/>
            <person name="Foster-Nyarko E."/>
            <person name="Jarju S."/>
            <person name="Secka A."/>
            <person name="Antonio M."/>
            <person name="Oren A."/>
            <person name="Chaudhuri R.R."/>
            <person name="La Ragione R."/>
            <person name="Hildebrand F."/>
            <person name="Pallen M.J."/>
        </authorList>
    </citation>
    <scope>NUCLEOTIDE SEQUENCE</scope>
    <source>
        <strain evidence="2">CHK165-8395</strain>
    </source>
</reference>
<keyword evidence="1" id="KW-0472">Membrane</keyword>
<reference evidence="2" key="2">
    <citation type="submission" date="2021-09" db="EMBL/GenBank/DDBJ databases">
        <authorList>
            <person name="Gilroy R."/>
        </authorList>
    </citation>
    <scope>NUCLEOTIDE SEQUENCE</scope>
    <source>
        <strain evidence="2">CHK165-8395</strain>
    </source>
</reference>
<comment type="caution">
    <text evidence="2">The sequence shown here is derived from an EMBL/GenBank/DDBJ whole genome shotgun (WGS) entry which is preliminary data.</text>
</comment>
<feature type="transmembrane region" description="Helical" evidence="1">
    <location>
        <begin position="60"/>
        <end position="79"/>
    </location>
</feature>
<keyword evidence="1" id="KW-0812">Transmembrane</keyword>
<dbReference type="Proteomes" id="UP000718012">
    <property type="component" value="Unassembled WGS sequence"/>
</dbReference>
<feature type="transmembrane region" description="Helical" evidence="1">
    <location>
        <begin position="126"/>
        <end position="148"/>
    </location>
</feature>
<feature type="transmembrane region" description="Helical" evidence="1">
    <location>
        <begin position="99"/>
        <end position="120"/>
    </location>
</feature>
<keyword evidence="1" id="KW-1133">Transmembrane helix</keyword>
<protein>
    <submittedName>
        <fullName evidence="2">Uncharacterized protein</fullName>
    </submittedName>
</protein>
<gene>
    <name evidence="2" type="ORF">K8U81_09405</name>
</gene>
<evidence type="ECO:0000256" key="1">
    <source>
        <dbReference type="SAM" id="Phobius"/>
    </source>
</evidence>
<evidence type="ECO:0000313" key="2">
    <source>
        <dbReference type="EMBL" id="HJF08389.1"/>
    </source>
</evidence>
<organism evidence="2 3">
    <name type="scientific">Phocaeicola coprocola</name>
    <dbReference type="NCBI Taxonomy" id="310298"/>
    <lineage>
        <taxon>Bacteria</taxon>
        <taxon>Pseudomonadati</taxon>
        <taxon>Bacteroidota</taxon>
        <taxon>Bacteroidia</taxon>
        <taxon>Bacteroidales</taxon>
        <taxon>Bacteroidaceae</taxon>
        <taxon>Phocaeicola</taxon>
    </lineage>
</organism>
<accession>A0A921FFF1</accession>
<sequence length="153" mass="17211">MFTINLGPFSGKNAPEIHYHPSIADRILEGTAALCLLSGIGIVCWNYFHTDLLSDYGVHGIFISIVVFALLFGGAYAPVRCINFPVRIGKHNVVKQYILVIKLIRIFNIFLTMFMVAGILSDYYKWAAILKVISLIICVLSIGVYYILAFRYK</sequence>
<proteinExistence type="predicted"/>
<evidence type="ECO:0000313" key="3">
    <source>
        <dbReference type="Proteomes" id="UP000718012"/>
    </source>
</evidence>